<dbReference type="EMBL" id="GL732525">
    <property type="protein sequence ID" value="EFX88748.1"/>
    <property type="molecule type" value="Genomic_DNA"/>
</dbReference>
<evidence type="ECO:0000256" key="1">
    <source>
        <dbReference type="ARBA" id="ARBA00022669"/>
    </source>
</evidence>
<reference evidence="8 9" key="1">
    <citation type="journal article" date="2011" name="Science">
        <title>The ecoresponsive genome of Daphnia pulex.</title>
        <authorList>
            <person name="Colbourne J.K."/>
            <person name="Pfrender M.E."/>
            <person name="Gilbert D."/>
            <person name="Thomas W.K."/>
            <person name="Tucker A."/>
            <person name="Oakley T.H."/>
            <person name="Tokishita S."/>
            <person name="Aerts A."/>
            <person name="Arnold G.J."/>
            <person name="Basu M.K."/>
            <person name="Bauer D.J."/>
            <person name="Caceres C.E."/>
            <person name="Carmel L."/>
            <person name="Casola C."/>
            <person name="Choi J.H."/>
            <person name="Detter J.C."/>
            <person name="Dong Q."/>
            <person name="Dusheyko S."/>
            <person name="Eads B.D."/>
            <person name="Frohlich T."/>
            <person name="Geiler-Samerotte K.A."/>
            <person name="Gerlach D."/>
            <person name="Hatcher P."/>
            <person name="Jogdeo S."/>
            <person name="Krijgsveld J."/>
            <person name="Kriventseva E.V."/>
            <person name="Kultz D."/>
            <person name="Laforsch C."/>
            <person name="Lindquist E."/>
            <person name="Lopez J."/>
            <person name="Manak J.R."/>
            <person name="Muller J."/>
            <person name="Pangilinan J."/>
            <person name="Patwardhan R.P."/>
            <person name="Pitluck S."/>
            <person name="Pritham E.J."/>
            <person name="Rechtsteiner A."/>
            <person name="Rho M."/>
            <person name="Rogozin I.B."/>
            <person name="Sakarya O."/>
            <person name="Salamov A."/>
            <person name="Schaack S."/>
            <person name="Shapiro H."/>
            <person name="Shiga Y."/>
            <person name="Skalitzky C."/>
            <person name="Smith Z."/>
            <person name="Souvorov A."/>
            <person name="Sung W."/>
            <person name="Tang Z."/>
            <person name="Tsuchiya D."/>
            <person name="Tu H."/>
            <person name="Vos H."/>
            <person name="Wang M."/>
            <person name="Wolf Y.I."/>
            <person name="Yamagata H."/>
            <person name="Yamada T."/>
            <person name="Ye Y."/>
            <person name="Shaw J.R."/>
            <person name="Andrews J."/>
            <person name="Crease T.J."/>
            <person name="Tang H."/>
            <person name="Lucas S.M."/>
            <person name="Robertson H.M."/>
            <person name="Bork P."/>
            <person name="Koonin E.V."/>
            <person name="Zdobnov E.M."/>
            <person name="Grigoriev I.V."/>
            <person name="Lynch M."/>
            <person name="Boore J.L."/>
        </authorList>
    </citation>
    <scope>NUCLEOTIDE SEQUENCE [LARGE SCALE GENOMIC DNA]</scope>
</reference>
<dbReference type="eggNOG" id="ENOG502QWMD">
    <property type="taxonomic scope" value="Eukaryota"/>
</dbReference>
<keyword evidence="3" id="KW-0677">Repeat</keyword>
<evidence type="ECO:0000256" key="2">
    <source>
        <dbReference type="ARBA" id="ARBA00022729"/>
    </source>
</evidence>
<gene>
    <name evidence="8" type="ORF">DAPPUDRAFT_220978</name>
</gene>
<dbReference type="PANTHER" id="PTHR23301:SF0">
    <property type="entry name" value="CHITIN-BINDING TYPE-2 DOMAIN-CONTAINING PROTEIN-RELATED"/>
    <property type="match status" value="1"/>
</dbReference>
<keyword evidence="4" id="KW-1015">Disulfide bond</keyword>
<dbReference type="STRING" id="6669.E9FUK9"/>
<evidence type="ECO:0000256" key="5">
    <source>
        <dbReference type="ARBA" id="ARBA00023180"/>
    </source>
</evidence>
<evidence type="ECO:0000259" key="7">
    <source>
        <dbReference type="PROSITE" id="PS50940"/>
    </source>
</evidence>
<keyword evidence="9" id="KW-1185">Reference proteome</keyword>
<evidence type="ECO:0000256" key="4">
    <source>
        <dbReference type="ARBA" id="ARBA00023157"/>
    </source>
</evidence>
<dbReference type="HOGENOM" id="CLU_107303_0_0_1"/>
<dbReference type="KEGG" id="dpx:DAPPUDRAFT_220978"/>
<evidence type="ECO:0000256" key="3">
    <source>
        <dbReference type="ARBA" id="ARBA00022737"/>
    </source>
</evidence>
<dbReference type="PROSITE" id="PS50940">
    <property type="entry name" value="CHIT_BIND_II"/>
    <property type="match status" value="3"/>
</dbReference>
<protein>
    <recommendedName>
        <fullName evidence="7">Chitin-binding type-2 domain-containing protein</fullName>
    </recommendedName>
</protein>
<dbReference type="Gene3D" id="2.170.140.10">
    <property type="entry name" value="Chitin binding domain"/>
    <property type="match status" value="3"/>
</dbReference>
<feature type="domain" description="Chitin-binding type-2" evidence="7">
    <location>
        <begin position="101"/>
        <end position="148"/>
    </location>
</feature>
<sequence>MKSTLVLLLALYGFLALFATAVTSSRLRADERDIDLGESDYQCPEGLYVAPHETQCELYYICASGGTPTHLYQCRDDLLFDLKYYGCNFKDQTECGDRLAPFTCPSPSGQFPIREGTCDSRYYVCTNDVAKLQVCPNGGIFDAASSACVATACPTTTTPAVPTAPGLFECPAPSGNFPSPYSCSQYYVCVDGTALLFECAAGLYYNAPLDICDWPSNVNCNLPTSSVNI</sequence>
<dbReference type="SMART" id="SM00494">
    <property type="entry name" value="ChtBD2"/>
    <property type="match status" value="3"/>
</dbReference>
<dbReference type="GO" id="GO:0030312">
    <property type="term" value="C:external encapsulating structure"/>
    <property type="evidence" value="ECO:0000318"/>
    <property type="project" value="GO_Central"/>
</dbReference>
<dbReference type="OrthoDB" id="6020543at2759"/>
<feature type="domain" description="Chitin-binding type-2" evidence="7">
    <location>
        <begin position="40"/>
        <end position="97"/>
    </location>
</feature>
<dbReference type="AlphaFoldDB" id="E9FUK9"/>
<keyword evidence="5" id="KW-0325">Glycoprotein</keyword>
<feature type="domain" description="Chitin-binding type-2" evidence="7">
    <location>
        <begin position="167"/>
        <end position="222"/>
    </location>
</feature>
<evidence type="ECO:0000313" key="9">
    <source>
        <dbReference type="Proteomes" id="UP000000305"/>
    </source>
</evidence>
<keyword evidence="1" id="KW-0147">Chitin-binding</keyword>
<dbReference type="Pfam" id="PF01607">
    <property type="entry name" value="CBM_14"/>
    <property type="match status" value="3"/>
</dbReference>
<evidence type="ECO:0000313" key="8">
    <source>
        <dbReference type="EMBL" id="EFX88748.1"/>
    </source>
</evidence>
<dbReference type="Proteomes" id="UP000000305">
    <property type="component" value="Unassembled WGS sequence"/>
</dbReference>
<feature type="chain" id="PRO_5003240337" description="Chitin-binding type-2 domain-containing protein" evidence="6">
    <location>
        <begin position="25"/>
        <end position="229"/>
    </location>
</feature>
<dbReference type="InParanoid" id="E9FUK9"/>
<dbReference type="InterPro" id="IPR036508">
    <property type="entry name" value="Chitin-bd_dom_sf"/>
</dbReference>
<feature type="signal peptide" evidence="6">
    <location>
        <begin position="1"/>
        <end position="24"/>
    </location>
</feature>
<dbReference type="InterPro" id="IPR002557">
    <property type="entry name" value="Chitin-bd_dom"/>
</dbReference>
<dbReference type="FunCoup" id="E9FUK9">
    <property type="interactions" value="113"/>
</dbReference>
<proteinExistence type="predicted"/>
<organism evidence="8 9">
    <name type="scientific">Daphnia pulex</name>
    <name type="common">Water flea</name>
    <dbReference type="NCBI Taxonomy" id="6669"/>
    <lineage>
        <taxon>Eukaryota</taxon>
        <taxon>Metazoa</taxon>
        <taxon>Ecdysozoa</taxon>
        <taxon>Arthropoda</taxon>
        <taxon>Crustacea</taxon>
        <taxon>Branchiopoda</taxon>
        <taxon>Diplostraca</taxon>
        <taxon>Cladocera</taxon>
        <taxon>Anomopoda</taxon>
        <taxon>Daphniidae</taxon>
        <taxon>Daphnia</taxon>
    </lineage>
</organism>
<dbReference type="SUPFAM" id="SSF57625">
    <property type="entry name" value="Invertebrate chitin-binding proteins"/>
    <property type="match status" value="3"/>
</dbReference>
<dbReference type="OMA" id="CAQGRWI"/>
<accession>E9FUK9</accession>
<dbReference type="InterPro" id="IPR051940">
    <property type="entry name" value="Chitin_bind-dev_reg"/>
</dbReference>
<keyword evidence="2 6" id="KW-0732">Signal</keyword>
<dbReference type="GO" id="GO:0008061">
    <property type="term" value="F:chitin binding"/>
    <property type="evidence" value="ECO:0000318"/>
    <property type="project" value="GO_Central"/>
</dbReference>
<evidence type="ECO:0000256" key="6">
    <source>
        <dbReference type="SAM" id="SignalP"/>
    </source>
</evidence>
<dbReference type="PANTHER" id="PTHR23301">
    <property type="entry name" value="CHITIN BINDING PERITROPHIN-A"/>
    <property type="match status" value="1"/>
</dbReference>
<dbReference type="GO" id="GO:0005576">
    <property type="term" value="C:extracellular region"/>
    <property type="evidence" value="ECO:0007669"/>
    <property type="project" value="InterPro"/>
</dbReference>
<name>E9FUK9_DAPPU</name>